<protein>
    <submittedName>
        <fullName evidence="2">Uncharacterized protein</fullName>
    </submittedName>
</protein>
<dbReference type="EMBL" id="JANPWB010000010">
    <property type="protein sequence ID" value="KAJ1140871.1"/>
    <property type="molecule type" value="Genomic_DNA"/>
</dbReference>
<evidence type="ECO:0000313" key="2">
    <source>
        <dbReference type="EMBL" id="KAJ1140871.1"/>
    </source>
</evidence>
<dbReference type="AlphaFoldDB" id="A0AAV7QK12"/>
<name>A0AAV7QK12_PLEWA</name>
<keyword evidence="3" id="KW-1185">Reference proteome</keyword>
<gene>
    <name evidence="2" type="ORF">NDU88_007209</name>
</gene>
<organism evidence="2 3">
    <name type="scientific">Pleurodeles waltl</name>
    <name type="common">Iberian ribbed newt</name>
    <dbReference type="NCBI Taxonomy" id="8319"/>
    <lineage>
        <taxon>Eukaryota</taxon>
        <taxon>Metazoa</taxon>
        <taxon>Chordata</taxon>
        <taxon>Craniata</taxon>
        <taxon>Vertebrata</taxon>
        <taxon>Euteleostomi</taxon>
        <taxon>Amphibia</taxon>
        <taxon>Batrachia</taxon>
        <taxon>Caudata</taxon>
        <taxon>Salamandroidea</taxon>
        <taxon>Salamandridae</taxon>
        <taxon>Pleurodelinae</taxon>
        <taxon>Pleurodeles</taxon>
    </lineage>
</organism>
<accession>A0AAV7QK12</accession>
<dbReference type="Proteomes" id="UP001066276">
    <property type="component" value="Chromosome 6"/>
</dbReference>
<evidence type="ECO:0000256" key="1">
    <source>
        <dbReference type="SAM" id="MobiDB-lite"/>
    </source>
</evidence>
<feature type="region of interest" description="Disordered" evidence="1">
    <location>
        <begin position="97"/>
        <end position="119"/>
    </location>
</feature>
<proteinExistence type="predicted"/>
<evidence type="ECO:0000313" key="3">
    <source>
        <dbReference type="Proteomes" id="UP001066276"/>
    </source>
</evidence>
<feature type="compositionally biased region" description="Gly residues" evidence="1">
    <location>
        <begin position="98"/>
        <end position="111"/>
    </location>
</feature>
<sequence>MDRRVLQAMQLLQEAGCLDLLAAGVGRQARPARQAADGVAPAIAACSPPRGKRGRLLGQVSGVGLGQGWVLRRVRPATSWARCAGTSPLRGAAACAAGGSGRRGTAGGGPGPDRPGTTGTAAACATCLA</sequence>
<reference evidence="2" key="1">
    <citation type="journal article" date="2022" name="bioRxiv">
        <title>Sequencing and chromosome-scale assembly of the giantPleurodeles waltlgenome.</title>
        <authorList>
            <person name="Brown T."/>
            <person name="Elewa A."/>
            <person name="Iarovenko S."/>
            <person name="Subramanian E."/>
            <person name="Araus A.J."/>
            <person name="Petzold A."/>
            <person name="Susuki M."/>
            <person name="Suzuki K.-i.T."/>
            <person name="Hayashi T."/>
            <person name="Toyoda A."/>
            <person name="Oliveira C."/>
            <person name="Osipova E."/>
            <person name="Leigh N.D."/>
            <person name="Simon A."/>
            <person name="Yun M.H."/>
        </authorList>
    </citation>
    <scope>NUCLEOTIDE SEQUENCE</scope>
    <source>
        <strain evidence="2">20211129_DDA</strain>
        <tissue evidence="2">Liver</tissue>
    </source>
</reference>
<comment type="caution">
    <text evidence="2">The sequence shown here is derived from an EMBL/GenBank/DDBJ whole genome shotgun (WGS) entry which is preliminary data.</text>
</comment>